<dbReference type="InterPro" id="IPR006059">
    <property type="entry name" value="SBP"/>
</dbReference>
<dbReference type="STRING" id="394264.SAMN04488040_2395"/>
<dbReference type="PANTHER" id="PTHR30006">
    <property type="entry name" value="THIAMINE-BINDING PERIPLASMIC PROTEIN-RELATED"/>
    <property type="match status" value="1"/>
</dbReference>
<dbReference type="EMBL" id="FPAJ01000003">
    <property type="protein sequence ID" value="SFS91263.1"/>
    <property type="molecule type" value="Genomic_DNA"/>
</dbReference>
<evidence type="ECO:0000256" key="4">
    <source>
        <dbReference type="SAM" id="SignalP"/>
    </source>
</evidence>
<evidence type="ECO:0000313" key="6">
    <source>
        <dbReference type="Proteomes" id="UP000199239"/>
    </source>
</evidence>
<keyword evidence="3" id="KW-0408">Iron</keyword>
<feature type="binding site" evidence="3">
    <location>
        <position position="219"/>
    </location>
    <ligand>
        <name>Fe cation</name>
        <dbReference type="ChEBI" id="CHEBI:24875"/>
    </ligand>
</feature>
<dbReference type="PANTHER" id="PTHR30006:SF15">
    <property type="entry name" value="IRON-UTILIZATION PERIPLASMIC PROTEIN"/>
    <property type="match status" value="1"/>
</dbReference>
<dbReference type="SUPFAM" id="SSF53850">
    <property type="entry name" value="Periplasmic binding protein-like II"/>
    <property type="match status" value="1"/>
</dbReference>
<feature type="binding site" evidence="3">
    <location>
        <position position="220"/>
    </location>
    <ligand>
        <name>Fe cation</name>
        <dbReference type="ChEBI" id="CHEBI:24875"/>
    </ligand>
</feature>
<dbReference type="Gene3D" id="3.40.190.10">
    <property type="entry name" value="Periplasmic binding protein-like II"/>
    <property type="match status" value="2"/>
</dbReference>
<dbReference type="CDD" id="cd13542">
    <property type="entry name" value="PBP2_FutA1_ilke"/>
    <property type="match status" value="1"/>
</dbReference>
<gene>
    <name evidence="5" type="ORF">SAMN04488040_2395</name>
</gene>
<dbReference type="Proteomes" id="UP000199239">
    <property type="component" value="Unassembled WGS sequence"/>
</dbReference>
<evidence type="ECO:0000256" key="3">
    <source>
        <dbReference type="PIRSR" id="PIRSR002825-1"/>
    </source>
</evidence>
<organism evidence="5 6">
    <name type="scientific">Sulfitobacter marinus</name>
    <dbReference type="NCBI Taxonomy" id="394264"/>
    <lineage>
        <taxon>Bacteria</taxon>
        <taxon>Pseudomonadati</taxon>
        <taxon>Pseudomonadota</taxon>
        <taxon>Alphaproteobacteria</taxon>
        <taxon>Rhodobacterales</taxon>
        <taxon>Roseobacteraceae</taxon>
        <taxon>Sulfitobacter</taxon>
    </lineage>
</organism>
<dbReference type="GO" id="GO:0046872">
    <property type="term" value="F:metal ion binding"/>
    <property type="evidence" value="ECO:0007669"/>
    <property type="project" value="UniProtKB-KW"/>
</dbReference>
<feature type="binding site" evidence="3">
    <location>
        <position position="33"/>
    </location>
    <ligand>
        <name>Fe cation</name>
        <dbReference type="ChEBI" id="CHEBI:24875"/>
    </ligand>
</feature>
<name>A0A1I6TPW3_9RHOB</name>
<dbReference type="Pfam" id="PF13416">
    <property type="entry name" value="SBP_bac_8"/>
    <property type="match status" value="1"/>
</dbReference>
<dbReference type="AlphaFoldDB" id="A0A1I6TPW3"/>
<keyword evidence="6" id="KW-1185">Reference proteome</keyword>
<dbReference type="RefSeq" id="WP_093916575.1">
    <property type="nucleotide sequence ID" value="NZ_FPAJ01000003.1"/>
</dbReference>
<keyword evidence="2 4" id="KW-0732">Signal</keyword>
<keyword evidence="3" id="KW-0479">Metal-binding</keyword>
<protein>
    <submittedName>
        <fullName evidence="5">Iron(III) transport system substrate-binding protein</fullName>
    </submittedName>
</protein>
<feature type="chain" id="PRO_5011739996" evidence="4">
    <location>
        <begin position="23"/>
        <end position="338"/>
    </location>
</feature>
<accession>A0A1I6TPW3</accession>
<evidence type="ECO:0000256" key="1">
    <source>
        <dbReference type="ARBA" id="ARBA00008520"/>
    </source>
</evidence>
<sequence length="338" mass="36554">MTLTKSALAAVLLASVAMPAFAEGQLNLYSSRHYDTDEKLYSDFTDQTGITINRIEGKADELLARMEAEGANSPADVMITVDTSRLARAKNMGLLQSVDSDILEDRIPANLQDTDNNWFGFSQRSRIIFYAKDSVDNPPMNYLDLADPAYKGKVCIRSSTNSYNQTLLAALVTHHGEEKATEWAQGVVDNMARAPQGGDTDQLRGIVSGECEIAVSNSYYFARAIRRDVSGVSADIAKIGWVFPDQDGTGAHMNLSGAGVAANAPNRDNAVKFLEYLSSDSAQSYFSAGNDEFPAVEGVELAPSVAKLGEFKADDVNLAEVAENIPTAQKIFNAVGWE</sequence>
<comment type="similarity">
    <text evidence="1">Belongs to the bacterial solute-binding protein 1 family.</text>
</comment>
<reference evidence="6" key="1">
    <citation type="submission" date="2016-10" db="EMBL/GenBank/DDBJ databases">
        <authorList>
            <person name="Varghese N."/>
            <person name="Submissions S."/>
        </authorList>
    </citation>
    <scope>NUCLEOTIDE SEQUENCE [LARGE SCALE GENOMIC DNA]</scope>
    <source>
        <strain evidence="6">DSM 23422</strain>
    </source>
</reference>
<dbReference type="OrthoDB" id="9769567at2"/>
<feature type="signal peptide" evidence="4">
    <location>
        <begin position="1"/>
        <end position="22"/>
    </location>
</feature>
<dbReference type="PIRSF" id="PIRSF002825">
    <property type="entry name" value="CfbpA"/>
    <property type="match status" value="1"/>
</dbReference>
<dbReference type="InterPro" id="IPR026045">
    <property type="entry name" value="Ferric-bd"/>
</dbReference>
<evidence type="ECO:0000256" key="2">
    <source>
        <dbReference type="ARBA" id="ARBA00022729"/>
    </source>
</evidence>
<evidence type="ECO:0000313" key="5">
    <source>
        <dbReference type="EMBL" id="SFS91263.1"/>
    </source>
</evidence>
<proteinExistence type="inferred from homology"/>
<dbReference type="GO" id="GO:0030288">
    <property type="term" value="C:outer membrane-bounded periplasmic space"/>
    <property type="evidence" value="ECO:0007669"/>
    <property type="project" value="TreeGrafter"/>
</dbReference>